<keyword evidence="4" id="KW-0597">Phosphoprotein</keyword>
<organism evidence="6 7">
    <name type="scientific">Streptomyces olivoverticillatus</name>
    <dbReference type="NCBI Taxonomy" id="66427"/>
    <lineage>
        <taxon>Bacteria</taxon>
        <taxon>Bacillati</taxon>
        <taxon>Actinomycetota</taxon>
        <taxon>Actinomycetes</taxon>
        <taxon>Kitasatosporales</taxon>
        <taxon>Streptomycetaceae</taxon>
        <taxon>Streptomyces</taxon>
    </lineage>
</organism>
<dbReference type="FunFam" id="3.40.50.980:FF:000001">
    <property type="entry name" value="Non-ribosomal peptide synthetase"/>
    <property type="match status" value="1"/>
</dbReference>
<reference evidence="6 7" key="1">
    <citation type="submission" date="2020-08" db="EMBL/GenBank/DDBJ databases">
        <title>Genomic Encyclopedia of Type Strains, Phase III (KMG-III): the genomes of soil and plant-associated and newly described type strains.</title>
        <authorList>
            <person name="Whitman W."/>
        </authorList>
    </citation>
    <scope>NUCLEOTIDE SEQUENCE [LARGE SCALE GENOMIC DNA]</scope>
    <source>
        <strain evidence="6 7">CECT 3266</strain>
    </source>
</reference>
<dbReference type="Proteomes" id="UP000556084">
    <property type="component" value="Unassembled WGS sequence"/>
</dbReference>
<evidence type="ECO:0000259" key="5">
    <source>
        <dbReference type="PROSITE" id="PS50075"/>
    </source>
</evidence>
<keyword evidence="3" id="KW-0596">Phosphopantetheine</keyword>
<keyword evidence="7" id="KW-1185">Reference proteome</keyword>
<dbReference type="FunFam" id="3.30.300.30:FF:000010">
    <property type="entry name" value="Enterobactin synthetase component F"/>
    <property type="match status" value="1"/>
</dbReference>
<dbReference type="Gene3D" id="3.30.559.10">
    <property type="entry name" value="Chloramphenicol acetyltransferase-like domain"/>
    <property type="match status" value="1"/>
</dbReference>
<dbReference type="GO" id="GO:0043041">
    <property type="term" value="P:amino acid activation for nonribosomal peptide biosynthetic process"/>
    <property type="evidence" value="ECO:0007669"/>
    <property type="project" value="TreeGrafter"/>
</dbReference>
<dbReference type="Gene3D" id="3.30.559.30">
    <property type="entry name" value="Nonribosomal peptide synthetase, condensation domain"/>
    <property type="match status" value="1"/>
</dbReference>
<sequence length="1553" mass="167498">MQSPSAVAVIEGSRRISYGELEADARRMANFLRGRGIGAGSTVGLYPASGAQLVVSLLGIGKSGAALVLLPRDTPADRLDRIVRDARVDVLLTGGTDIAAAENSGVDVLCLDTAWEKIALCPDDAGEAPGCDDAPAFVGYGAGDVGLVVDRGTLADYASSLVGHHGLADSDRVVYGGNLDEAACYGTLLAALVNGATAVFPAPEAGADGPGLLGLAADHQATVLAAPRELLGELADHSAWPASLRLVMSSEPELDPGADAELLGRLSARAPVSLTIAYGQGECGLPIATVLHEPHQAAETSTLGHPVDENRIVVLDELGEPMPVGLPGELHLAVPPAAHGWRGRPGLTAERFVPDPYGEPGSRIHRTGALVRWRNDGTLEYYGRIETDTEDLELPDSLLLLDSERPPYVAPRTPEERVVAEAWSELLEVDDVGATDDFFQLGGYSLLLAQLTKRIRAATGKEVALADLYQAVTVERQAELIRAAGQGTPPIAVVPRDEPLPLSFGQRRVWLLSTMHPDSAEWIVPLFLRLPSDITADTVRRALLTLAVRHESLRTRYISRADEPMQIIEEARPVDLRVVDCPPHDLDAMVHEQFEAGFDLASGEVWRALLAREDGREQLLFITVHHIACDGWSATVLERELRELCTAYHSGREPELAEPDIQYADYAVWQREFRDKDSLGEQIEFWREELRGAAPVELPTDRPRPAERDPRGALVPIRIPVPLAEQVIALGRRHEASPFMTLLTAFSALLARYSGQWDVSVGVPVAGRNQPETEPVVGFFINSLVMRCRLDPDLSFSQALDRVRDTSLAAFARQQVSFEHLVEELRPDRDLSRTPLYQVAFNFNDAQVSGGLPGDTDYDLLVGSRQVSKTDLTLYLRTEDDGELVGVVEYATSLFERGTVERFARHFVQLLTAAVDTSESRLSTLDIVPAQELGDVTERWNATRTEWDAGSVIDLFEAQADKTPDAVALVAGPARVTYRDLDREANRIAHRLRALGAGPDTLVGVCLHRGPDLVRSLLGVWKAGAAYVPIDPANPAERLGHVLADSGASILVSTSELTGLTESFAGTRLLVDQEAERLAEQPDGPPPRSADPEHLAYVIYTSGSTGKPKGVMVTQHGLANHLRWAARDLVVGEGGAPLFSSIAFDLPATNVYAPLISGRPVHLLSDLDDLTGLGQALVASGPYSFIKLTPGHLDLLSHQLTPEQAAGLANVVLVAGEALPARTANHWLELLGPERLINEYGPTETSIGTTIHPVDEEQTATVPLGRPLPNMTTHVLDDTARPVPTGVIGELYIGGDGLARGYLDRPGLTADRFVPNPFGTPGARLYRTGDLVRRLADGSIAFLGRADNQVKIRGYRIELGEIEAALTAEPGVQGAAVVVQEEQEGEKSLVAYLVAADGQETDADAVRERISAALPDYMVPSAFAVVDALPLTPNGKLDRSALPSVERSAGRYQAPGTQVEEIIAGIWSEILGRERVGVEDSFFELGGHSILAIRMTSTLQDEFGIDLSLRTVFEHPTVRSLAQAVEDHIRAEIEQMSEEELLEHDVQAADQSA</sequence>
<dbReference type="FunFam" id="1.10.1200.10:FF:000005">
    <property type="entry name" value="Nonribosomal peptide synthetase 1"/>
    <property type="match status" value="1"/>
</dbReference>
<gene>
    <name evidence="6" type="ORF">FHS39_005004</name>
</gene>
<dbReference type="GO" id="GO:0003824">
    <property type="term" value="F:catalytic activity"/>
    <property type="evidence" value="ECO:0007669"/>
    <property type="project" value="InterPro"/>
</dbReference>
<dbReference type="InterPro" id="IPR001242">
    <property type="entry name" value="Condensation_dom"/>
</dbReference>
<dbReference type="InterPro" id="IPR000873">
    <property type="entry name" value="AMP-dep_synth/lig_dom"/>
</dbReference>
<dbReference type="InterPro" id="IPR036736">
    <property type="entry name" value="ACP-like_sf"/>
</dbReference>
<dbReference type="RefSeq" id="WP_184351717.1">
    <property type="nucleotide sequence ID" value="NZ_JACHJH010000011.1"/>
</dbReference>
<dbReference type="GO" id="GO:0017000">
    <property type="term" value="P:antibiotic biosynthetic process"/>
    <property type="evidence" value="ECO:0007669"/>
    <property type="project" value="UniProtKB-ARBA"/>
</dbReference>
<dbReference type="CDD" id="cd05930">
    <property type="entry name" value="A_NRPS"/>
    <property type="match status" value="1"/>
</dbReference>
<dbReference type="CDD" id="cd19531">
    <property type="entry name" value="LCL_NRPS-like"/>
    <property type="match status" value="1"/>
</dbReference>
<dbReference type="InterPro" id="IPR042099">
    <property type="entry name" value="ANL_N_sf"/>
</dbReference>
<evidence type="ECO:0000256" key="4">
    <source>
        <dbReference type="ARBA" id="ARBA00022553"/>
    </source>
</evidence>
<dbReference type="PROSITE" id="PS00455">
    <property type="entry name" value="AMP_BINDING"/>
    <property type="match status" value="1"/>
</dbReference>
<evidence type="ECO:0000313" key="6">
    <source>
        <dbReference type="EMBL" id="MBB4895922.1"/>
    </source>
</evidence>
<dbReference type="Gene3D" id="2.30.38.10">
    <property type="entry name" value="Luciferase, Domain 3"/>
    <property type="match status" value="1"/>
</dbReference>
<dbReference type="Pfam" id="PF00550">
    <property type="entry name" value="PP-binding"/>
    <property type="match status" value="2"/>
</dbReference>
<dbReference type="Gene3D" id="1.10.1200.10">
    <property type="entry name" value="ACP-like"/>
    <property type="match status" value="2"/>
</dbReference>
<dbReference type="Gene3D" id="3.30.300.30">
    <property type="match status" value="1"/>
</dbReference>
<protein>
    <submittedName>
        <fullName evidence="6">Amino acid adenylation domain-containing protein</fullName>
    </submittedName>
</protein>
<feature type="domain" description="Carrier" evidence="5">
    <location>
        <begin position="410"/>
        <end position="485"/>
    </location>
</feature>
<evidence type="ECO:0000256" key="2">
    <source>
        <dbReference type="ARBA" id="ARBA00006432"/>
    </source>
</evidence>
<dbReference type="SUPFAM" id="SSF52777">
    <property type="entry name" value="CoA-dependent acyltransferases"/>
    <property type="match status" value="2"/>
</dbReference>
<dbReference type="Pfam" id="PF00501">
    <property type="entry name" value="AMP-binding"/>
    <property type="match status" value="2"/>
</dbReference>
<dbReference type="SMART" id="SM00823">
    <property type="entry name" value="PKS_PP"/>
    <property type="match status" value="2"/>
</dbReference>
<dbReference type="Gene3D" id="3.40.50.980">
    <property type="match status" value="2"/>
</dbReference>
<dbReference type="GO" id="GO:0031177">
    <property type="term" value="F:phosphopantetheine binding"/>
    <property type="evidence" value="ECO:0007669"/>
    <property type="project" value="InterPro"/>
</dbReference>
<dbReference type="PROSITE" id="PS00012">
    <property type="entry name" value="PHOSPHOPANTETHEINE"/>
    <property type="match status" value="1"/>
</dbReference>
<dbReference type="GO" id="GO:0005737">
    <property type="term" value="C:cytoplasm"/>
    <property type="evidence" value="ECO:0007669"/>
    <property type="project" value="TreeGrafter"/>
</dbReference>
<dbReference type="InterPro" id="IPR020845">
    <property type="entry name" value="AMP-binding_CS"/>
</dbReference>
<dbReference type="Gene3D" id="3.40.50.12780">
    <property type="entry name" value="N-terminal domain of ligase-like"/>
    <property type="match status" value="1"/>
</dbReference>
<dbReference type="GO" id="GO:0044550">
    <property type="term" value="P:secondary metabolite biosynthetic process"/>
    <property type="evidence" value="ECO:0007669"/>
    <property type="project" value="TreeGrafter"/>
</dbReference>
<comment type="cofactor">
    <cofactor evidence="1">
        <name>pantetheine 4'-phosphate</name>
        <dbReference type="ChEBI" id="CHEBI:47942"/>
    </cofactor>
</comment>
<feature type="domain" description="Carrier" evidence="5">
    <location>
        <begin position="1454"/>
        <end position="1529"/>
    </location>
</feature>
<dbReference type="InterPro" id="IPR020806">
    <property type="entry name" value="PKS_PP-bd"/>
</dbReference>
<dbReference type="InterPro" id="IPR010071">
    <property type="entry name" value="AA_adenyl_dom"/>
</dbReference>
<evidence type="ECO:0000256" key="3">
    <source>
        <dbReference type="ARBA" id="ARBA00022450"/>
    </source>
</evidence>
<dbReference type="InterPro" id="IPR009081">
    <property type="entry name" value="PP-bd_ACP"/>
</dbReference>
<accession>A0A7W7PN08</accession>
<dbReference type="PANTHER" id="PTHR45527">
    <property type="entry name" value="NONRIBOSOMAL PEPTIDE SYNTHETASE"/>
    <property type="match status" value="1"/>
</dbReference>
<dbReference type="FunFam" id="2.30.38.10:FF:000001">
    <property type="entry name" value="Non-ribosomal peptide synthetase PvdI"/>
    <property type="match status" value="1"/>
</dbReference>
<dbReference type="InterPro" id="IPR045851">
    <property type="entry name" value="AMP-bd_C_sf"/>
</dbReference>
<comment type="caution">
    <text evidence="6">The sequence shown here is derived from an EMBL/GenBank/DDBJ whole genome shotgun (WGS) entry which is preliminary data.</text>
</comment>
<dbReference type="SUPFAM" id="SSF56801">
    <property type="entry name" value="Acetyl-CoA synthetase-like"/>
    <property type="match status" value="2"/>
</dbReference>
<dbReference type="InterPro" id="IPR025110">
    <property type="entry name" value="AMP-bd_C"/>
</dbReference>
<comment type="similarity">
    <text evidence="2">Belongs to the ATP-dependent AMP-binding enzyme family.</text>
</comment>
<evidence type="ECO:0000256" key="1">
    <source>
        <dbReference type="ARBA" id="ARBA00001957"/>
    </source>
</evidence>
<dbReference type="InterPro" id="IPR006162">
    <property type="entry name" value="Ppantetheine_attach_site"/>
</dbReference>
<dbReference type="PANTHER" id="PTHR45527:SF1">
    <property type="entry name" value="FATTY ACID SYNTHASE"/>
    <property type="match status" value="1"/>
</dbReference>
<dbReference type="EMBL" id="JACHJH010000011">
    <property type="protein sequence ID" value="MBB4895922.1"/>
    <property type="molecule type" value="Genomic_DNA"/>
</dbReference>
<dbReference type="InterPro" id="IPR023213">
    <property type="entry name" value="CAT-like_dom_sf"/>
</dbReference>
<proteinExistence type="inferred from homology"/>
<name>A0A7W7PN08_9ACTN</name>
<dbReference type="PROSITE" id="PS50075">
    <property type="entry name" value="CARRIER"/>
    <property type="match status" value="2"/>
</dbReference>
<evidence type="ECO:0000313" key="7">
    <source>
        <dbReference type="Proteomes" id="UP000556084"/>
    </source>
</evidence>
<dbReference type="GO" id="GO:0008610">
    <property type="term" value="P:lipid biosynthetic process"/>
    <property type="evidence" value="ECO:0007669"/>
    <property type="project" value="UniProtKB-ARBA"/>
</dbReference>
<dbReference type="SUPFAM" id="SSF47336">
    <property type="entry name" value="ACP-like"/>
    <property type="match status" value="2"/>
</dbReference>
<dbReference type="Pfam" id="PF00668">
    <property type="entry name" value="Condensation"/>
    <property type="match status" value="1"/>
</dbReference>
<dbReference type="NCBIfam" id="TIGR01733">
    <property type="entry name" value="AA-adenyl-dom"/>
    <property type="match status" value="1"/>
</dbReference>
<dbReference type="Pfam" id="PF13193">
    <property type="entry name" value="AMP-binding_C"/>
    <property type="match status" value="1"/>
</dbReference>